<dbReference type="PANTHER" id="PTHR31997">
    <property type="entry name" value="AGAP003710-PA"/>
    <property type="match status" value="1"/>
</dbReference>
<accession>A0A087U5E8</accession>
<name>A0A087U5E8_STEMI</name>
<dbReference type="OrthoDB" id="6413124at2759"/>
<feature type="region of interest" description="Disordered" evidence="2">
    <location>
        <begin position="503"/>
        <end position="530"/>
    </location>
</feature>
<evidence type="ECO:0000313" key="5">
    <source>
        <dbReference type="Proteomes" id="UP000054359"/>
    </source>
</evidence>
<dbReference type="AlphaFoldDB" id="A0A087U5E8"/>
<dbReference type="OMA" id="LEMWPKV"/>
<comment type="similarity">
    <text evidence="1">Belongs to the FAM149 family.</text>
</comment>
<dbReference type="PANTHER" id="PTHR31997:SF1">
    <property type="entry name" value="AGAP003710-PA"/>
    <property type="match status" value="1"/>
</dbReference>
<feature type="domain" description="DUF3719" evidence="3">
    <location>
        <begin position="107"/>
        <end position="159"/>
    </location>
</feature>
<dbReference type="InterPro" id="IPR022194">
    <property type="entry name" value="DUF3719"/>
</dbReference>
<keyword evidence="5" id="KW-1185">Reference proteome</keyword>
<evidence type="ECO:0000256" key="1">
    <source>
        <dbReference type="ARBA" id="ARBA00008309"/>
    </source>
</evidence>
<evidence type="ECO:0000313" key="4">
    <source>
        <dbReference type="EMBL" id="KFM72587.1"/>
    </source>
</evidence>
<proteinExistence type="inferred from homology"/>
<feature type="compositionally biased region" description="Basic and acidic residues" evidence="2">
    <location>
        <begin position="520"/>
        <end position="530"/>
    </location>
</feature>
<evidence type="ECO:0000259" key="3">
    <source>
        <dbReference type="Pfam" id="PF12516"/>
    </source>
</evidence>
<protein>
    <submittedName>
        <fullName evidence="4">Protein FAM149B1</fullName>
    </submittedName>
</protein>
<dbReference type="Proteomes" id="UP000054359">
    <property type="component" value="Unassembled WGS sequence"/>
</dbReference>
<dbReference type="Pfam" id="PF12516">
    <property type="entry name" value="DUF3719"/>
    <property type="match status" value="1"/>
</dbReference>
<organism evidence="4 5">
    <name type="scientific">Stegodyphus mimosarum</name>
    <name type="common">African social velvet spider</name>
    <dbReference type="NCBI Taxonomy" id="407821"/>
    <lineage>
        <taxon>Eukaryota</taxon>
        <taxon>Metazoa</taxon>
        <taxon>Ecdysozoa</taxon>
        <taxon>Arthropoda</taxon>
        <taxon>Chelicerata</taxon>
        <taxon>Arachnida</taxon>
        <taxon>Araneae</taxon>
        <taxon>Araneomorphae</taxon>
        <taxon>Entelegynae</taxon>
        <taxon>Eresoidea</taxon>
        <taxon>Eresidae</taxon>
        <taxon>Stegodyphus</taxon>
    </lineage>
</organism>
<reference evidence="4 5" key="1">
    <citation type="submission" date="2013-11" db="EMBL/GenBank/DDBJ databases">
        <title>Genome sequencing of Stegodyphus mimosarum.</title>
        <authorList>
            <person name="Bechsgaard J."/>
        </authorList>
    </citation>
    <scope>NUCLEOTIDE SEQUENCE [LARGE SCALE GENOMIC DNA]</scope>
</reference>
<sequence length="530" mass="60568">MTRRLLDKKIIEISFLDSSNEYGDNLFPNWKLDISSDEELFIKDKSEILWSRDNNSFSSENDIYRETLESFSDMTTRTTSSCSWHNDEFDIKSINKVNASLEAIEDALYERKESPFINQELFQECCDWSDRFPFLRLKGEQIIKPIDDSVMLYSSNGCSVKPCSSENTSLCLQVEGKKMSIHTPCKNLPKMFLEDASDDQIPDYIEEIIEENGNYEEYLALDSSELCDKEILSTQSSHDSSSGATVKSIQEKIIDRLALEMWPKVIDVLNKLSESSNYGTNENFQLPPILATTERKPFSLQRPKTEGMSLEQTEFPKLSSILSVSPKVLQQRKDYGNGNHRITRPNSEISLLYRLHDVPNLNDKNESSKESELSFQHKFQSSTSRQEKLILTKVKKEEKDNGSFNLFLPVLEEDHIDFSDVLRGFHIEPEAKEVSSKSVWSSRLSEMSIGKKSECFLPPIHSANSLPTNANINKDVFTFYGNDVKNEKIKDTGPDLYMQGCPISRPNTSTSKKGMKSRRISHEDSCVINS</sequence>
<gene>
    <name evidence="4" type="ORF">X975_10950</name>
</gene>
<feature type="non-terminal residue" evidence="4">
    <location>
        <position position="530"/>
    </location>
</feature>
<dbReference type="STRING" id="407821.A0A087U5E8"/>
<dbReference type="EMBL" id="KK118265">
    <property type="protein sequence ID" value="KFM72587.1"/>
    <property type="molecule type" value="Genomic_DNA"/>
</dbReference>
<dbReference type="InterPro" id="IPR039630">
    <property type="entry name" value="FAM149"/>
</dbReference>
<evidence type="ECO:0000256" key="2">
    <source>
        <dbReference type="SAM" id="MobiDB-lite"/>
    </source>
</evidence>